<dbReference type="InterPro" id="IPR016024">
    <property type="entry name" value="ARM-type_fold"/>
</dbReference>
<evidence type="ECO:0000256" key="4">
    <source>
        <dbReference type="SAM" id="MobiDB-lite"/>
    </source>
</evidence>
<evidence type="ECO:0000313" key="6">
    <source>
        <dbReference type="EnsemblMetazoa" id="ASTEI00769-PA"/>
    </source>
</evidence>
<sequence>MEGVGQLFGSLLESDDSLLDVFLNNLDEHQSFWTDPQNDLDAIFTRIGTLLAGSRTRDRGLKILIHLLSGCPLDLVEDKAQFYMTLCLKVLDQRGPAQTMPLVYKLLQQLIHRSLASNDLHKLFVSNLPKLLESVGSKLPPAVVPSALAFLELAMQHYAGACGPMKTRIETYLYSLVDSTNPVIIQSTAKCLLLLQQIRGGGQHGSLHKRTWEEYYRKLVDTIHHLLNQIFAHTPETFDEEEDLECLKLPPMANTTTLKNPIRKAQLLAVRAVNLIACLDQAIVGAYPVAKPIVPFKALNLVLRGLSVSCEAMGKNPLAENIAFGTFLPSIHYGLLEVLDGLVLALGTNMLMYGDAICEIFPKLLRATQTNRRDSSEGTRKSFARLRKKTYESIQLWCEKMRYGSTIEMVNEPLLEQIVWDFTPYESEVTLKMGASGNKRLSSRAKRKLQKEQNAATALNQNHSSGGGMAERKEQLLDAGNESLCQTALDCLSVILQSAGCFIKPVTHKLLEEKIVPLCFSLVSNHQQFGLYSDAKVRVALLRAFAALIVNPHHHCPPPLQYASYIFNTLQTTDSSTVVRAVAAELARTIELVVHPWKETLYFPADKSAIKDALANKDKHPLAMSIPVKQTVPSRMETNGQVHFDSDALDAVGTSLAAPRDNSSPKKPENNTPTNGAGTATEDAACESEGEINESLAVTEASDDSIMEAESEQPAEPEATGWVEHVSISSLDDTVKAKSNEIITIPDKGDGDYDEGVIYCSEDDDDGKPEDPAVVSIMDSDEEQGVKSNVADDDDVVVVSTEVELQNAKNRLKRDTVTSQALDDVTTNGGSPKKAKLSPDSCNGTGKAKNIDDIVNEMVAEFVDEP</sequence>
<dbReference type="PANTHER" id="PTHR34105:SF1">
    <property type="entry name" value="PROLINE-, GLUTAMIC ACID- AND LEUCINE-RICH PROTEIN 1"/>
    <property type="match status" value="1"/>
</dbReference>
<dbReference type="PANTHER" id="PTHR34105">
    <property type="entry name" value="PROLINE-, GLUTAMIC ACID- AND LEUCINE-RICH PROTEIN 1"/>
    <property type="match status" value="1"/>
</dbReference>
<feature type="region of interest" description="Disordered" evidence="4">
    <location>
        <begin position="656"/>
        <end position="721"/>
    </location>
</feature>
<dbReference type="STRING" id="30069.A0A182XX33"/>
<dbReference type="GO" id="GO:0005634">
    <property type="term" value="C:nucleus"/>
    <property type="evidence" value="ECO:0007669"/>
    <property type="project" value="UniProtKB-SubCell"/>
</dbReference>
<accession>A0A182XX33</accession>
<dbReference type="SUPFAM" id="SSF48371">
    <property type="entry name" value="ARM repeat"/>
    <property type="match status" value="1"/>
</dbReference>
<dbReference type="AlphaFoldDB" id="A0A182XX33"/>
<dbReference type="Pfam" id="PF08167">
    <property type="entry name" value="RIX1"/>
    <property type="match status" value="1"/>
</dbReference>
<dbReference type="VEuPathDB" id="VectorBase:ASTEI00769"/>
<feature type="compositionally biased region" description="Acidic residues" evidence="4">
    <location>
        <begin position="701"/>
        <end position="715"/>
    </location>
</feature>
<dbReference type="OMA" id="DSCGQDM"/>
<proteinExistence type="inferred from homology"/>
<reference evidence="6" key="2">
    <citation type="submission" date="2020-05" db="UniProtKB">
        <authorList>
            <consortium name="EnsemblMetazoa"/>
        </authorList>
    </citation>
    <scope>IDENTIFICATION</scope>
    <source>
        <strain evidence="6">Indian</strain>
    </source>
</reference>
<dbReference type="VEuPathDB" id="VectorBase:ASTE011433"/>
<name>A0A182XX33_ANOST</name>
<feature type="compositionally biased region" description="Polar residues" evidence="4">
    <location>
        <begin position="820"/>
        <end position="830"/>
    </location>
</feature>
<comment type="similarity">
    <text evidence="2">Belongs to the RIX1/PELP1 family.</text>
</comment>
<protein>
    <recommendedName>
        <fullName evidence="5">Pre-rRNA-processing protein RIX1 N-terminal domain-containing protein</fullName>
    </recommendedName>
</protein>
<keyword evidence="3" id="KW-0539">Nucleus</keyword>
<feature type="region of interest" description="Disordered" evidence="4">
    <location>
        <begin position="820"/>
        <end position="849"/>
    </location>
</feature>
<dbReference type="InterPro" id="IPR012583">
    <property type="entry name" value="RIX1_N"/>
</dbReference>
<dbReference type="Proteomes" id="UP000076408">
    <property type="component" value="Unassembled WGS sequence"/>
</dbReference>
<reference evidence="7" key="1">
    <citation type="journal article" date="2014" name="Genome Biol.">
        <title>Genome analysis of a major urban malaria vector mosquito, Anopheles stephensi.</title>
        <authorList>
            <person name="Jiang X."/>
            <person name="Peery A."/>
            <person name="Hall A.B."/>
            <person name="Sharma A."/>
            <person name="Chen X.G."/>
            <person name="Waterhouse R.M."/>
            <person name="Komissarov A."/>
            <person name="Riehle M.M."/>
            <person name="Shouche Y."/>
            <person name="Sharakhova M.V."/>
            <person name="Lawson D."/>
            <person name="Pakpour N."/>
            <person name="Arensburger P."/>
            <person name="Davidson V.L."/>
            <person name="Eiglmeier K."/>
            <person name="Emrich S."/>
            <person name="George P."/>
            <person name="Kennedy R.C."/>
            <person name="Mane S.P."/>
            <person name="Maslen G."/>
            <person name="Oringanje C."/>
            <person name="Qi Y."/>
            <person name="Settlage R."/>
            <person name="Tojo M."/>
            <person name="Tubio J.M."/>
            <person name="Unger M.F."/>
            <person name="Wang B."/>
            <person name="Vernick K.D."/>
            <person name="Ribeiro J.M."/>
            <person name="James A.A."/>
            <person name="Michel K."/>
            <person name="Riehle M.A."/>
            <person name="Luckhart S."/>
            <person name="Sharakhov I.V."/>
            <person name="Tu Z."/>
        </authorList>
    </citation>
    <scope>NUCLEOTIDE SEQUENCE [LARGE SCALE GENOMIC DNA]</scope>
    <source>
        <strain evidence="7">Indian</strain>
    </source>
</reference>
<evidence type="ECO:0000313" key="7">
    <source>
        <dbReference type="Proteomes" id="UP000076408"/>
    </source>
</evidence>
<dbReference type="EnsemblMetazoa" id="ASTEI00769-RA">
    <property type="protein sequence ID" value="ASTEI00769-PA"/>
    <property type="gene ID" value="ASTEI00769"/>
</dbReference>
<organism evidence="6 7">
    <name type="scientific">Anopheles stephensi</name>
    <name type="common">Indo-Pakistan malaria mosquito</name>
    <dbReference type="NCBI Taxonomy" id="30069"/>
    <lineage>
        <taxon>Eukaryota</taxon>
        <taxon>Metazoa</taxon>
        <taxon>Ecdysozoa</taxon>
        <taxon>Arthropoda</taxon>
        <taxon>Hexapoda</taxon>
        <taxon>Insecta</taxon>
        <taxon>Pterygota</taxon>
        <taxon>Neoptera</taxon>
        <taxon>Endopterygota</taxon>
        <taxon>Diptera</taxon>
        <taxon>Nematocera</taxon>
        <taxon>Culicoidea</taxon>
        <taxon>Culicidae</taxon>
        <taxon>Anophelinae</taxon>
        <taxon>Anopheles</taxon>
    </lineage>
</organism>
<dbReference type="VEuPathDB" id="VectorBase:ASTEI20_033888"/>
<evidence type="ECO:0000256" key="2">
    <source>
        <dbReference type="ARBA" id="ARBA00010511"/>
    </source>
</evidence>
<feature type="domain" description="Pre-rRNA-processing protein RIX1 N-terminal" evidence="5">
    <location>
        <begin position="13"/>
        <end position="182"/>
    </location>
</feature>
<evidence type="ECO:0000259" key="5">
    <source>
        <dbReference type="Pfam" id="PF08167"/>
    </source>
</evidence>
<keyword evidence="7" id="KW-1185">Reference proteome</keyword>
<evidence type="ECO:0000256" key="1">
    <source>
        <dbReference type="ARBA" id="ARBA00004123"/>
    </source>
</evidence>
<evidence type="ECO:0000256" key="3">
    <source>
        <dbReference type="ARBA" id="ARBA00023242"/>
    </source>
</evidence>
<comment type="subcellular location">
    <subcellularLocation>
        <location evidence="1">Nucleus</location>
    </subcellularLocation>
</comment>
<dbReference type="GO" id="GO:0006364">
    <property type="term" value="P:rRNA processing"/>
    <property type="evidence" value="ECO:0007669"/>
    <property type="project" value="TreeGrafter"/>
</dbReference>
<feature type="compositionally biased region" description="Low complexity" evidence="4">
    <location>
        <begin position="670"/>
        <end position="682"/>
    </location>
</feature>